<dbReference type="AlphaFoldDB" id="A0A8J5WAS4"/>
<keyword evidence="4" id="KW-0862">Zinc</keyword>
<evidence type="ECO:0000256" key="4">
    <source>
        <dbReference type="ARBA" id="ARBA00022833"/>
    </source>
</evidence>
<evidence type="ECO:0000256" key="5">
    <source>
        <dbReference type="ARBA" id="ARBA00022837"/>
    </source>
</evidence>
<dbReference type="SMART" id="SM00239">
    <property type="entry name" value="C2"/>
    <property type="match status" value="1"/>
</dbReference>
<evidence type="ECO:0000256" key="7">
    <source>
        <dbReference type="SAM" id="MobiDB-lite"/>
    </source>
</evidence>
<dbReference type="CDD" id="cd08204">
    <property type="entry name" value="ArfGap"/>
    <property type="match status" value="1"/>
</dbReference>
<dbReference type="Pfam" id="PF00067">
    <property type="entry name" value="p450"/>
    <property type="match status" value="1"/>
</dbReference>
<organism evidence="10 11">
    <name type="scientific">Zizania palustris</name>
    <name type="common">Northern wild rice</name>
    <dbReference type="NCBI Taxonomy" id="103762"/>
    <lineage>
        <taxon>Eukaryota</taxon>
        <taxon>Viridiplantae</taxon>
        <taxon>Streptophyta</taxon>
        <taxon>Embryophyta</taxon>
        <taxon>Tracheophyta</taxon>
        <taxon>Spermatophyta</taxon>
        <taxon>Magnoliopsida</taxon>
        <taxon>Liliopsida</taxon>
        <taxon>Poales</taxon>
        <taxon>Poaceae</taxon>
        <taxon>BOP clade</taxon>
        <taxon>Oryzoideae</taxon>
        <taxon>Oryzeae</taxon>
        <taxon>Zizaniinae</taxon>
        <taxon>Zizania</taxon>
    </lineage>
</organism>
<dbReference type="Pfam" id="PF00168">
    <property type="entry name" value="C2"/>
    <property type="match status" value="1"/>
</dbReference>
<dbReference type="InterPro" id="IPR044518">
    <property type="entry name" value="ARF_GAP_AGD11/12/13"/>
</dbReference>
<dbReference type="PANTHER" id="PTHR46220">
    <property type="entry name" value="ADP-RIBOSYLATION FACTOR GTPASE-ACTIVATING PROTEIN AGD12"/>
    <property type="match status" value="1"/>
</dbReference>
<dbReference type="PROSITE" id="PS50115">
    <property type="entry name" value="ARFGAP"/>
    <property type="match status" value="1"/>
</dbReference>
<dbReference type="GO" id="GO:0004497">
    <property type="term" value="F:monooxygenase activity"/>
    <property type="evidence" value="ECO:0007669"/>
    <property type="project" value="InterPro"/>
</dbReference>
<feature type="compositionally biased region" description="Basic and acidic residues" evidence="7">
    <location>
        <begin position="869"/>
        <end position="885"/>
    </location>
</feature>
<keyword evidence="3 6" id="KW-0863">Zinc-finger</keyword>
<dbReference type="OrthoDB" id="73919at2759"/>
<evidence type="ECO:0000313" key="11">
    <source>
        <dbReference type="Proteomes" id="UP000729402"/>
    </source>
</evidence>
<feature type="domain" description="C2" evidence="8">
    <location>
        <begin position="223"/>
        <end position="338"/>
    </location>
</feature>
<proteinExistence type="predicted"/>
<evidence type="ECO:0000256" key="3">
    <source>
        <dbReference type="ARBA" id="ARBA00022771"/>
    </source>
</evidence>
<feature type="domain" description="Arf-GAP" evidence="9">
    <location>
        <begin position="62"/>
        <end position="185"/>
    </location>
</feature>
<protein>
    <submittedName>
        <fullName evidence="10">Uncharacterized protein</fullName>
    </submittedName>
</protein>
<feature type="region of interest" description="Disordered" evidence="7">
    <location>
        <begin position="851"/>
        <end position="889"/>
    </location>
</feature>
<dbReference type="PANTHER" id="PTHR46220:SF7">
    <property type="entry name" value="OS05G0382000 PROTEIN"/>
    <property type="match status" value="1"/>
</dbReference>
<dbReference type="CDD" id="cd04038">
    <property type="entry name" value="C2_ArfGAP"/>
    <property type="match status" value="1"/>
</dbReference>
<keyword evidence="11" id="KW-1185">Reference proteome</keyword>
<name>A0A8J5WAS4_ZIZPA</name>
<keyword evidence="1" id="KW-0343">GTPase activation</keyword>
<dbReference type="SMART" id="SM00105">
    <property type="entry name" value="ArfGap"/>
    <property type="match status" value="1"/>
</dbReference>
<gene>
    <name evidence="10" type="ORF">GUJ93_ZPchr0010g8941</name>
</gene>
<keyword evidence="2" id="KW-0479">Metal-binding</keyword>
<evidence type="ECO:0000256" key="1">
    <source>
        <dbReference type="ARBA" id="ARBA00022468"/>
    </source>
</evidence>
<accession>A0A8J5WAS4</accession>
<dbReference type="GO" id="GO:0008270">
    <property type="term" value="F:zinc ion binding"/>
    <property type="evidence" value="ECO:0007669"/>
    <property type="project" value="UniProtKB-KW"/>
</dbReference>
<dbReference type="EMBL" id="JAAALK010000082">
    <property type="protein sequence ID" value="KAG8085412.1"/>
    <property type="molecule type" value="Genomic_DNA"/>
</dbReference>
<reference evidence="10" key="1">
    <citation type="journal article" date="2021" name="bioRxiv">
        <title>Whole Genome Assembly and Annotation of Northern Wild Rice, Zizania palustris L., Supports a Whole Genome Duplication in the Zizania Genus.</title>
        <authorList>
            <person name="Haas M."/>
            <person name="Kono T."/>
            <person name="Macchietto M."/>
            <person name="Millas R."/>
            <person name="McGilp L."/>
            <person name="Shao M."/>
            <person name="Duquette J."/>
            <person name="Hirsch C.N."/>
            <person name="Kimball J."/>
        </authorList>
    </citation>
    <scope>NUCLEOTIDE SEQUENCE</scope>
    <source>
        <tissue evidence="10">Fresh leaf tissue</tissue>
    </source>
</reference>
<dbReference type="PROSITE" id="PS50004">
    <property type="entry name" value="C2"/>
    <property type="match status" value="1"/>
</dbReference>
<keyword evidence="5" id="KW-0106">Calcium</keyword>
<evidence type="ECO:0000256" key="6">
    <source>
        <dbReference type="PROSITE-ProRule" id="PRU00288"/>
    </source>
</evidence>
<dbReference type="Pfam" id="PF01412">
    <property type="entry name" value="ArfGap"/>
    <property type="match status" value="1"/>
</dbReference>
<dbReference type="GO" id="GO:0016705">
    <property type="term" value="F:oxidoreductase activity, acting on paired donors, with incorporation or reduction of molecular oxygen"/>
    <property type="evidence" value="ECO:0007669"/>
    <property type="project" value="InterPro"/>
</dbReference>
<evidence type="ECO:0000259" key="9">
    <source>
        <dbReference type="PROSITE" id="PS50115"/>
    </source>
</evidence>
<dbReference type="GO" id="GO:0005506">
    <property type="term" value="F:iron ion binding"/>
    <property type="evidence" value="ECO:0007669"/>
    <property type="project" value="InterPro"/>
</dbReference>
<evidence type="ECO:0000313" key="10">
    <source>
        <dbReference type="EMBL" id="KAG8085412.1"/>
    </source>
</evidence>
<dbReference type="InterPro" id="IPR001128">
    <property type="entry name" value="Cyt_P450"/>
</dbReference>
<feature type="region of interest" description="Disordered" evidence="7">
    <location>
        <begin position="1"/>
        <end position="20"/>
    </location>
</feature>
<comment type="caution">
    <text evidence="10">The sequence shown here is derived from an EMBL/GenBank/DDBJ whole genome shotgun (WGS) entry which is preliminary data.</text>
</comment>
<dbReference type="GO" id="GO:0005543">
    <property type="term" value="F:phospholipid binding"/>
    <property type="evidence" value="ECO:0007669"/>
    <property type="project" value="InterPro"/>
</dbReference>
<dbReference type="InterPro" id="IPR000008">
    <property type="entry name" value="C2_dom"/>
</dbReference>
<dbReference type="GO" id="GO:0005096">
    <property type="term" value="F:GTPase activator activity"/>
    <property type="evidence" value="ECO:0007669"/>
    <property type="project" value="UniProtKB-KW"/>
</dbReference>
<dbReference type="FunFam" id="2.60.40.150:FF:000190">
    <property type="entry name" value="ADP-ribosylation factor GTPase-activating protein AGD12"/>
    <property type="match status" value="1"/>
</dbReference>
<dbReference type="InterPro" id="IPR001164">
    <property type="entry name" value="ArfGAP_dom"/>
</dbReference>
<evidence type="ECO:0000256" key="2">
    <source>
        <dbReference type="ARBA" id="ARBA00022723"/>
    </source>
</evidence>
<dbReference type="FunFam" id="1.10.220.150:FF:000009">
    <property type="entry name" value="stromal membrane-associated protein 1 isoform X1"/>
    <property type="match status" value="1"/>
</dbReference>
<sequence length="916" mass="103436">MRRREERGTEEEAERGEMEENNLLHFLDSPNAHYRRKCEEYVSRHGGADHSDASDIDLANAMERLEHLLKQPANKFCADCGTPDPKWAALPFGALICIKCSGTHRSLGVHISKVISVNLDEWTDEEVNCLAHSGGNATVNTRYEAFLPENYKKPRQDCSPEERSNFIRKKYELQQFMTDPQFTCPLRLHNKHTADKHHHQQNSSMRHGFGHPFRNSWKRRDTDQKGLKKMADVGMVEFVGLIKVNIRRGINLAVRDVMSSDPYVMLNLGHQSMKTKVIKNTLNPIWNETLMLSIPHPVPPLKLQVFDKDTFTSDDRMGEAEVDIRPLISAAREYESSVVTDPGEVSKWLASEDGTLSKDSIISVVDGKVKQDIMLRLQNVEHGELEIELECVPLSQYKKHQFLGYEFTNLKSEHGDRSIRLCAPLPRHRWLPLPSPGAAGLLRRSQQRRTARILTPYFGNTVEFVRNRRRFFDWYTDLLRSAPSGVIEAWGPLGAGHAVTTACPNDVDHLLRANFANYVRGPSFRAAMSDLIGDGLFAADGRLWSLQRKVASYAFSSRSLRRFSDDVLTVHLRRRLLPFLDAAAASGEAIDLQDALRRFSFDNICHIAFGVEISTLLETADPRHEALFAAFDAAVEISFMRALAPFTFVRKLTRLLNVGTSRRLREAVNVIDDYAMSVVESKARQRNVREDGEPDLLSRFKAAMDEEDCSELGAIFPAPEGKRRLLRDVVVSFVLAGKDTTSSALTWFFWLLAANPRCERLVHDEVSRSPDGDVKGMHYLHAAITEAMRLYPPVPFNGRVAVAADVLPGGAAVRAGWFANYSAYAMGRMEKLWGKDCLDFSPERWLREKGDAGGRVRGSGRRAVHGFPRRPEGVPREGDGVRADEDGGGSRAAYSVGLACTWRRRLPAWNHRRRTR</sequence>
<feature type="compositionally biased region" description="Acidic residues" evidence="7">
    <location>
        <begin position="8"/>
        <end position="20"/>
    </location>
</feature>
<reference evidence="10" key="2">
    <citation type="submission" date="2021-02" db="EMBL/GenBank/DDBJ databases">
        <authorList>
            <person name="Kimball J.A."/>
            <person name="Haas M.W."/>
            <person name="Macchietto M."/>
            <person name="Kono T."/>
            <person name="Duquette J."/>
            <person name="Shao M."/>
        </authorList>
    </citation>
    <scope>NUCLEOTIDE SEQUENCE</scope>
    <source>
        <tissue evidence="10">Fresh leaf tissue</tissue>
    </source>
</reference>
<evidence type="ECO:0000259" key="8">
    <source>
        <dbReference type="PROSITE" id="PS50004"/>
    </source>
</evidence>
<dbReference type="GO" id="GO:0020037">
    <property type="term" value="F:heme binding"/>
    <property type="evidence" value="ECO:0007669"/>
    <property type="project" value="InterPro"/>
</dbReference>
<feature type="compositionally biased region" description="Basic residues" evidence="7">
    <location>
        <begin position="858"/>
        <end position="868"/>
    </location>
</feature>
<dbReference type="Proteomes" id="UP000729402">
    <property type="component" value="Unassembled WGS sequence"/>
</dbReference>